<accession>A0AAV6H1C7</accession>
<dbReference type="GO" id="GO:0002003">
    <property type="term" value="P:angiotensin maturation"/>
    <property type="evidence" value="ECO:0007669"/>
    <property type="project" value="TreeGrafter"/>
</dbReference>
<dbReference type="GO" id="GO:0004190">
    <property type="term" value="F:aspartic-type endopeptidase activity"/>
    <property type="evidence" value="ECO:0007669"/>
    <property type="project" value="UniProtKB-KW"/>
</dbReference>
<feature type="region of interest" description="Disordered" evidence="3">
    <location>
        <begin position="140"/>
        <end position="163"/>
    </location>
</feature>
<evidence type="ECO:0000259" key="4">
    <source>
        <dbReference type="PROSITE" id="PS51767"/>
    </source>
</evidence>
<proteinExistence type="inferred from homology"/>
<keyword evidence="2" id="KW-1015">Disulfide bond</keyword>
<dbReference type="InterPro" id="IPR033121">
    <property type="entry name" value="PEPTIDASE_A1"/>
</dbReference>
<dbReference type="Gene3D" id="2.40.70.10">
    <property type="entry name" value="Acid Proteases"/>
    <property type="match status" value="2"/>
</dbReference>
<feature type="disulfide bond" evidence="2">
    <location>
        <begin position="330"/>
        <end position="374"/>
    </location>
</feature>
<feature type="region of interest" description="Disordered" evidence="3">
    <location>
        <begin position="414"/>
        <end position="434"/>
    </location>
</feature>
<name>A0AAV6H1C7_9TELE</name>
<dbReference type="Pfam" id="PF00026">
    <property type="entry name" value="Asp"/>
    <property type="match status" value="1"/>
</dbReference>
<sequence length="443" mass="48751">MGEPIICSLEHITEYCSLLKEETVEASSRRTMARLQLLIISLLVLHVAAVIRIPLKREVLSVEVEADMDLQDQGLDEEWILKELEEDDEEAVADISKTTVLGETHPDNPSASPFKTLILHHKERCSGSSEGLGALLKGTSAVPTGRGSNRQPSGYRSEVLTGAQRKYDSSKSSTYVNNGTEASVHMGNLTVKAIVSQDVVHVSLAYLSIPHLGDLPVFDRIMALKLLPLNIISHYFNSHTGLGELMLGGTNPDHCEGELHYVPVADKSNWQIPLERISVGRNLTLCEEGCRASLQTCAKGIFGPADDINALHTAIGAKPSEKYGAHTVKCHGMLRLPIISFNLGGKVFILSPLDYIKRVEVTPRHQHQHKLHVCVSRFHAHRRSLHGEQWVLGETFLHHLYTVFDRDQDRVGFAPLKRHNSGPKPHLPPGSAADGLPESLLVG</sequence>
<dbReference type="EMBL" id="JADWDJ010000006">
    <property type="protein sequence ID" value="KAG5279561.1"/>
    <property type="molecule type" value="Genomic_DNA"/>
</dbReference>
<keyword evidence="6" id="KW-1185">Reference proteome</keyword>
<dbReference type="SUPFAM" id="SSF50630">
    <property type="entry name" value="Acid proteases"/>
    <property type="match status" value="1"/>
</dbReference>
<dbReference type="Gene3D" id="2.60.40.1960">
    <property type="match status" value="1"/>
</dbReference>
<dbReference type="Proteomes" id="UP000823561">
    <property type="component" value="Chromosome 6"/>
</dbReference>
<comment type="caution">
    <text evidence="5">The sequence shown here is derived from an EMBL/GenBank/DDBJ whole genome shotgun (WGS) entry which is preliminary data.</text>
</comment>
<protein>
    <recommendedName>
        <fullName evidence="4">Peptidase A1 domain-containing protein</fullName>
    </recommendedName>
</protein>
<dbReference type="AlphaFoldDB" id="A0AAV6H1C7"/>
<dbReference type="PANTHER" id="PTHR47966">
    <property type="entry name" value="BETA-SITE APP-CLEAVING ENZYME, ISOFORM A-RELATED"/>
    <property type="match status" value="1"/>
</dbReference>
<evidence type="ECO:0000313" key="6">
    <source>
        <dbReference type="Proteomes" id="UP000823561"/>
    </source>
</evidence>
<evidence type="ECO:0000256" key="3">
    <source>
        <dbReference type="SAM" id="MobiDB-lite"/>
    </source>
</evidence>
<dbReference type="PANTHER" id="PTHR47966:SF83">
    <property type="entry name" value="NAPSIN-A"/>
    <property type="match status" value="1"/>
</dbReference>
<gene>
    <name evidence="5" type="ORF">AALO_G00079120</name>
</gene>
<feature type="disulfide bond" evidence="2">
    <location>
        <begin position="286"/>
        <end position="290"/>
    </location>
</feature>
<evidence type="ECO:0000256" key="2">
    <source>
        <dbReference type="PIRSR" id="PIRSR601461-2"/>
    </source>
</evidence>
<feature type="domain" description="Peptidase A1" evidence="4">
    <location>
        <begin position="54"/>
        <end position="414"/>
    </location>
</feature>
<organism evidence="5 6">
    <name type="scientific">Alosa alosa</name>
    <name type="common">allis shad</name>
    <dbReference type="NCBI Taxonomy" id="278164"/>
    <lineage>
        <taxon>Eukaryota</taxon>
        <taxon>Metazoa</taxon>
        <taxon>Chordata</taxon>
        <taxon>Craniata</taxon>
        <taxon>Vertebrata</taxon>
        <taxon>Euteleostomi</taxon>
        <taxon>Actinopterygii</taxon>
        <taxon>Neopterygii</taxon>
        <taxon>Teleostei</taxon>
        <taxon>Clupei</taxon>
        <taxon>Clupeiformes</taxon>
        <taxon>Clupeoidei</taxon>
        <taxon>Clupeidae</taxon>
        <taxon>Alosa</taxon>
    </lineage>
</organism>
<dbReference type="PROSITE" id="PS51767">
    <property type="entry name" value="PEPTIDASE_A1"/>
    <property type="match status" value="1"/>
</dbReference>
<evidence type="ECO:0000256" key="1">
    <source>
        <dbReference type="ARBA" id="ARBA00007447"/>
    </source>
</evidence>
<dbReference type="GO" id="GO:0005615">
    <property type="term" value="C:extracellular space"/>
    <property type="evidence" value="ECO:0007669"/>
    <property type="project" value="TreeGrafter"/>
</dbReference>
<comment type="similarity">
    <text evidence="1">Belongs to the peptidase A1 family.</text>
</comment>
<dbReference type="PRINTS" id="PR00792">
    <property type="entry name" value="PEPSIN"/>
</dbReference>
<evidence type="ECO:0000313" key="5">
    <source>
        <dbReference type="EMBL" id="KAG5279561.1"/>
    </source>
</evidence>
<dbReference type="InterPro" id="IPR021109">
    <property type="entry name" value="Peptidase_aspartic_dom_sf"/>
</dbReference>
<reference evidence="5" key="1">
    <citation type="submission" date="2020-10" db="EMBL/GenBank/DDBJ databases">
        <title>Chromosome-scale genome assembly of the Allis shad, Alosa alosa.</title>
        <authorList>
            <person name="Margot Z."/>
            <person name="Christophe K."/>
            <person name="Cabau C."/>
            <person name="Louis A."/>
            <person name="Berthelot C."/>
            <person name="Parey E."/>
            <person name="Roest Crollius H."/>
            <person name="Montfort J."/>
            <person name="Robinson-Rechavi M."/>
            <person name="Bucao C."/>
            <person name="Bouchez O."/>
            <person name="Gislard M."/>
            <person name="Lluch J."/>
            <person name="Milhes M."/>
            <person name="Lampietro C."/>
            <person name="Lopez Roques C."/>
            <person name="Donnadieu C."/>
            <person name="Braasch I."/>
            <person name="Desvignes T."/>
            <person name="Postlethwait J."/>
            <person name="Bobe J."/>
            <person name="Guiguen Y."/>
        </authorList>
    </citation>
    <scope>NUCLEOTIDE SEQUENCE</scope>
    <source>
        <strain evidence="5">M-15738</strain>
        <tissue evidence="5">Blood</tissue>
    </source>
</reference>
<dbReference type="InterPro" id="IPR001461">
    <property type="entry name" value="Aspartic_peptidase_A1"/>
</dbReference>